<organism evidence="2 3">
    <name type="scientific">Pleurodeles waltl</name>
    <name type="common">Iberian ribbed newt</name>
    <dbReference type="NCBI Taxonomy" id="8319"/>
    <lineage>
        <taxon>Eukaryota</taxon>
        <taxon>Metazoa</taxon>
        <taxon>Chordata</taxon>
        <taxon>Craniata</taxon>
        <taxon>Vertebrata</taxon>
        <taxon>Euteleostomi</taxon>
        <taxon>Amphibia</taxon>
        <taxon>Batrachia</taxon>
        <taxon>Caudata</taxon>
        <taxon>Salamandroidea</taxon>
        <taxon>Salamandridae</taxon>
        <taxon>Pleurodelinae</taxon>
        <taxon>Pleurodeles</taxon>
    </lineage>
</organism>
<dbReference type="Proteomes" id="UP001066276">
    <property type="component" value="Chromosome 12"/>
</dbReference>
<feature type="region of interest" description="Disordered" evidence="1">
    <location>
        <begin position="171"/>
        <end position="190"/>
    </location>
</feature>
<protein>
    <submittedName>
        <fullName evidence="2">Uncharacterized protein</fullName>
    </submittedName>
</protein>
<sequence>MDFTDASELSSPLGSSQGWEPAAALFFFPPSKRDPRTPACPHRPDRPTLPGRILASCLLSTGRYNLCFTALHQVKLYALDLSAQGARPGLRATLHNVQSLSSRGLQRPHARAHLSGLTAIGSLPRPFKASGPQQSHEHRQWLLHYSATKSERSVGLQHDHVAEWLPGATPLAVTHPRERPRAPRSARPLCASLSTTPGLILQQPAQAPPPLARSSFRSKHAGAAESGPARVSSQLLLWSSRHSRTAKNGPGAPPNKARPAGTRLHRQPWQ</sequence>
<name>A0AAV7L7T2_PLEWA</name>
<evidence type="ECO:0000313" key="3">
    <source>
        <dbReference type="Proteomes" id="UP001066276"/>
    </source>
</evidence>
<comment type="caution">
    <text evidence="2">The sequence shown here is derived from an EMBL/GenBank/DDBJ whole genome shotgun (WGS) entry which is preliminary data.</text>
</comment>
<feature type="region of interest" description="Disordered" evidence="1">
    <location>
        <begin position="201"/>
        <end position="270"/>
    </location>
</feature>
<gene>
    <name evidence="2" type="ORF">NDU88_006616</name>
</gene>
<proteinExistence type="predicted"/>
<reference evidence="2" key="1">
    <citation type="journal article" date="2022" name="bioRxiv">
        <title>Sequencing and chromosome-scale assembly of the giantPleurodeles waltlgenome.</title>
        <authorList>
            <person name="Brown T."/>
            <person name="Elewa A."/>
            <person name="Iarovenko S."/>
            <person name="Subramanian E."/>
            <person name="Araus A.J."/>
            <person name="Petzold A."/>
            <person name="Susuki M."/>
            <person name="Suzuki K.-i.T."/>
            <person name="Hayashi T."/>
            <person name="Toyoda A."/>
            <person name="Oliveira C."/>
            <person name="Osipova E."/>
            <person name="Leigh N.D."/>
            <person name="Simon A."/>
            <person name="Yun M.H."/>
        </authorList>
    </citation>
    <scope>NUCLEOTIDE SEQUENCE</scope>
    <source>
        <strain evidence="2">20211129_DDA</strain>
        <tissue evidence="2">Liver</tissue>
    </source>
</reference>
<dbReference type="AlphaFoldDB" id="A0AAV7L7T2"/>
<dbReference type="EMBL" id="JANPWB010000016">
    <property type="protein sequence ID" value="KAJ1086500.1"/>
    <property type="molecule type" value="Genomic_DNA"/>
</dbReference>
<evidence type="ECO:0000256" key="1">
    <source>
        <dbReference type="SAM" id="MobiDB-lite"/>
    </source>
</evidence>
<evidence type="ECO:0000313" key="2">
    <source>
        <dbReference type="EMBL" id="KAJ1086500.1"/>
    </source>
</evidence>
<accession>A0AAV7L7T2</accession>
<keyword evidence="3" id="KW-1185">Reference proteome</keyword>